<keyword evidence="4" id="KW-0788">Thiol protease</keyword>
<name>A0ABY4RUH3_9BACL</name>
<gene>
    <name evidence="6" type="primary">mepS_4</name>
    <name evidence="6" type="ORF">SK3146_04575</name>
</gene>
<evidence type="ECO:0000313" key="6">
    <source>
        <dbReference type="EMBL" id="UQZ85286.1"/>
    </source>
</evidence>
<dbReference type="PANTHER" id="PTHR47053">
    <property type="entry name" value="MUREIN DD-ENDOPEPTIDASE MEPH-RELATED"/>
    <property type="match status" value="1"/>
</dbReference>
<evidence type="ECO:0000256" key="1">
    <source>
        <dbReference type="ARBA" id="ARBA00007074"/>
    </source>
</evidence>
<feature type="domain" description="NlpC/P60" evidence="5">
    <location>
        <begin position="41"/>
        <end position="161"/>
    </location>
</feature>
<dbReference type="EC" id="3.4.-.-" evidence="6"/>
<evidence type="ECO:0000256" key="2">
    <source>
        <dbReference type="ARBA" id="ARBA00022670"/>
    </source>
</evidence>
<dbReference type="EMBL" id="CP027059">
    <property type="protein sequence ID" value="UQZ85286.1"/>
    <property type="molecule type" value="Genomic_DNA"/>
</dbReference>
<evidence type="ECO:0000256" key="4">
    <source>
        <dbReference type="ARBA" id="ARBA00022807"/>
    </source>
</evidence>
<dbReference type="InterPro" id="IPR000064">
    <property type="entry name" value="NLP_P60_dom"/>
</dbReference>
<dbReference type="Pfam" id="PF00877">
    <property type="entry name" value="NLPC_P60"/>
    <property type="match status" value="1"/>
</dbReference>
<dbReference type="GO" id="GO:0016787">
    <property type="term" value="F:hydrolase activity"/>
    <property type="evidence" value="ECO:0007669"/>
    <property type="project" value="UniProtKB-KW"/>
</dbReference>
<dbReference type="PANTHER" id="PTHR47053:SF1">
    <property type="entry name" value="MUREIN DD-ENDOPEPTIDASE MEPH-RELATED"/>
    <property type="match status" value="1"/>
</dbReference>
<dbReference type="InterPro" id="IPR051202">
    <property type="entry name" value="Peptidase_C40"/>
</dbReference>
<dbReference type="InterPro" id="IPR038765">
    <property type="entry name" value="Papain-like_cys_pep_sf"/>
</dbReference>
<reference evidence="6" key="2">
    <citation type="journal article" date="2021" name="J Anim Sci Technol">
        <title>Complete genome sequence of Paenibacillus konkukensis sp. nov. SK3146 as a potential probiotic strain.</title>
        <authorList>
            <person name="Jung H.I."/>
            <person name="Park S."/>
            <person name="Niu K.M."/>
            <person name="Lee S.W."/>
            <person name="Kothari D."/>
            <person name="Yi K.J."/>
            <person name="Kim S.K."/>
        </authorList>
    </citation>
    <scope>NUCLEOTIDE SEQUENCE</scope>
    <source>
        <strain evidence="6">SK3146</strain>
    </source>
</reference>
<sequence length="161" mass="17846">MMKPVNKKWIAKTAMAVTIGFTAMFSGTMLIPAHQAYAYSASKASQIVTTSKKYLKTPYRFGAATGQSRNFDCSAFTQFVFAKYGIDLPRESKDQAKKGTFVAKKDLKPGDLVFFYSPIHHVGIYIGGGKIIHTYGDPGVTISDITSGWWSDHYKTARRVL</sequence>
<dbReference type="SUPFAM" id="SSF54001">
    <property type="entry name" value="Cysteine proteinases"/>
    <property type="match status" value="1"/>
</dbReference>
<dbReference type="PROSITE" id="PS51935">
    <property type="entry name" value="NLPC_P60"/>
    <property type="match status" value="1"/>
</dbReference>
<reference evidence="6" key="1">
    <citation type="submission" date="2018-02" db="EMBL/GenBank/DDBJ databases">
        <authorList>
            <person name="Kim S.-K."/>
            <person name="Jung H.-I."/>
            <person name="Lee S.-W."/>
        </authorList>
    </citation>
    <scope>NUCLEOTIDE SEQUENCE</scope>
    <source>
        <strain evidence="6">SK3146</strain>
    </source>
</reference>
<keyword evidence="3 6" id="KW-0378">Hydrolase</keyword>
<dbReference type="RefSeq" id="WP_249860944.1">
    <property type="nucleotide sequence ID" value="NZ_CP027059.1"/>
</dbReference>
<evidence type="ECO:0000256" key="3">
    <source>
        <dbReference type="ARBA" id="ARBA00022801"/>
    </source>
</evidence>
<proteinExistence type="inferred from homology"/>
<keyword evidence="7" id="KW-1185">Reference proteome</keyword>
<organism evidence="6 7">
    <name type="scientific">Paenibacillus konkukensis</name>
    <dbReference type="NCBI Taxonomy" id="2020716"/>
    <lineage>
        <taxon>Bacteria</taxon>
        <taxon>Bacillati</taxon>
        <taxon>Bacillota</taxon>
        <taxon>Bacilli</taxon>
        <taxon>Bacillales</taxon>
        <taxon>Paenibacillaceae</taxon>
        <taxon>Paenibacillus</taxon>
    </lineage>
</organism>
<evidence type="ECO:0000313" key="7">
    <source>
        <dbReference type="Proteomes" id="UP001057134"/>
    </source>
</evidence>
<dbReference type="Gene3D" id="3.90.1720.10">
    <property type="entry name" value="endopeptidase domain like (from Nostoc punctiforme)"/>
    <property type="match status" value="1"/>
</dbReference>
<accession>A0ABY4RUH3</accession>
<evidence type="ECO:0000259" key="5">
    <source>
        <dbReference type="PROSITE" id="PS51935"/>
    </source>
</evidence>
<protein>
    <submittedName>
        <fullName evidence="6">Murein DD-endopeptidase MepS/Murein LD-carboxypeptidase</fullName>
        <ecNumber evidence="6">3.4.-.-</ecNumber>
    </submittedName>
</protein>
<comment type="similarity">
    <text evidence="1">Belongs to the peptidase C40 family.</text>
</comment>
<keyword evidence="2" id="KW-0645">Protease</keyword>
<dbReference type="Proteomes" id="UP001057134">
    <property type="component" value="Chromosome"/>
</dbReference>